<evidence type="ECO:0000256" key="2">
    <source>
        <dbReference type="SAM" id="MobiDB-lite"/>
    </source>
</evidence>
<feature type="compositionally biased region" description="Polar residues" evidence="2">
    <location>
        <begin position="304"/>
        <end position="320"/>
    </location>
</feature>
<reference evidence="3" key="1">
    <citation type="journal article" date="2020" name="New Phytol.">
        <title>Comparative genomics reveals dynamic genome evolution in host specialist ectomycorrhizal fungi.</title>
        <authorList>
            <person name="Lofgren L.A."/>
            <person name="Nguyen N.H."/>
            <person name="Vilgalys R."/>
            <person name="Ruytinx J."/>
            <person name="Liao H.L."/>
            <person name="Branco S."/>
            <person name="Kuo A."/>
            <person name="LaButti K."/>
            <person name="Lipzen A."/>
            <person name="Andreopoulos W."/>
            <person name="Pangilinan J."/>
            <person name="Riley R."/>
            <person name="Hundley H."/>
            <person name="Na H."/>
            <person name="Barry K."/>
            <person name="Grigoriev I.V."/>
            <person name="Stajich J.E."/>
            <person name="Kennedy P.G."/>
        </authorList>
    </citation>
    <scope>NUCLEOTIDE SEQUENCE</scope>
    <source>
        <strain evidence="3">DOB743</strain>
    </source>
</reference>
<feature type="region of interest" description="Disordered" evidence="2">
    <location>
        <begin position="1"/>
        <end position="42"/>
    </location>
</feature>
<feature type="region of interest" description="Disordered" evidence="2">
    <location>
        <begin position="696"/>
        <end position="755"/>
    </location>
</feature>
<feature type="coiled-coil region" evidence="1">
    <location>
        <begin position="504"/>
        <end position="531"/>
    </location>
</feature>
<gene>
    <name evidence="3" type="ORF">EV702DRAFT_1202186</name>
</gene>
<evidence type="ECO:0000313" key="4">
    <source>
        <dbReference type="Proteomes" id="UP000714275"/>
    </source>
</evidence>
<dbReference type="EMBL" id="JABBWD010000062">
    <property type="protein sequence ID" value="KAG1770858.1"/>
    <property type="molecule type" value="Genomic_DNA"/>
</dbReference>
<keyword evidence="1" id="KW-0175">Coiled coil</keyword>
<evidence type="ECO:0000256" key="1">
    <source>
        <dbReference type="SAM" id="Coils"/>
    </source>
</evidence>
<dbReference type="Proteomes" id="UP000714275">
    <property type="component" value="Unassembled WGS sequence"/>
</dbReference>
<keyword evidence="4" id="KW-1185">Reference proteome</keyword>
<comment type="caution">
    <text evidence="3">The sequence shown here is derived from an EMBL/GenBank/DDBJ whole genome shotgun (WGS) entry which is preliminary data.</text>
</comment>
<dbReference type="AlphaFoldDB" id="A0A9P6ZL84"/>
<feature type="compositionally biased region" description="Polar residues" evidence="2">
    <location>
        <begin position="720"/>
        <end position="730"/>
    </location>
</feature>
<sequence>MPLQLAHSSPPPSATNMSTPKKTKSSVLPGPTEATNVTSSDSDHFAGHRFTLASVAALHSSSFVSSYSNSERQAAARVLLRHDSHLDGTHYHTRTPAGLHPSYIAFNEALTSPDKRMITHEEFVEATLQDIFDAVCVQDHLDRGISLLIRCPGSHATSTLSAEHIAVDLYVTPRELHEVRERIAGDVSVLVQAFSAAVLRAFKLLIAVHPAAQVNPTGPHVLPAPLVPSGSCIQCSACPSKAFGHDFETHAATKSKNSSSAHQQSTVVQHTIVLALGASTVPVGSPKARQHRYANLFSVPKNINDSTTTSDGPKQRTSGFTYPDLPRRFPSDGSPIISIGPHTDAMLDRFKMGDEVILKLRELMSTVRSSHWEAVLRSQKWEFTFEQAANLAKALNADLQLQKLDVNPKTILASNHKSVRRVQHELYMGQSLLRYKRSKSNPWNTFCWKKNQSVDKENGLSGKALLPELINEHRMEYHALSNDEKDSLLKEYEEHRATKTNGVRISMKSKINDITQTIKAIENELNSLKCRTGAETILYTMRGSTDLPLGGITFATEGVDDFMASVMNIDNQEFVTKMEGFALRGAAKNHQQRCSDLRGKIRHLINHKLFEGWPDGIPFDNLSNVASGITALEDLKERWKSGETAWRQLDEKEFQELDQERNGQLGSGEVVEHRCRPRSDKGKKWCCALSPVENATSRPRKKAYTSPATVESEGEMDGTPVSSPTNTTLDTEPRNDAPVLPAGQPELGGTSFDGSGSVSFQPSALTGANGSFDLFYPFTQTSADGLYLPSSSGNTGFVDSQLPDFNYEQAIMSLNQLLGGPALTP</sequence>
<organism evidence="3 4">
    <name type="scientific">Suillus placidus</name>
    <dbReference type="NCBI Taxonomy" id="48579"/>
    <lineage>
        <taxon>Eukaryota</taxon>
        <taxon>Fungi</taxon>
        <taxon>Dikarya</taxon>
        <taxon>Basidiomycota</taxon>
        <taxon>Agaricomycotina</taxon>
        <taxon>Agaricomycetes</taxon>
        <taxon>Agaricomycetidae</taxon>
        <taxon>Boletales</taxon>
        <taxon>Suillineae</taxon>
        <taxon>Suillaceae</taxon>
        <taxon>Suillus</taxon>
    </lineage>
</organism>
<proteinExistence type="predicted"/>
<dbReference type="OrthoDB" id="2657487at2759"/>
<accession>A0A9P6ZL84</accession>
<protein>
    <submittedName>
        <fullName evidence="3">Uncharacterized protein</fullName>
    </submittedName>
</protein>
<feature type="region of interest" description="Disordered" evidence="2">
    <location>
        <begin position="304"/>
        <end position="325"/>
    </location>
</feature>
<name>A0A9P6ZL84_9AGAM</name>
<evidence type="ECO:0000313" key="3">
    <source>
        <dbReference type="EMBL" id="KAG1770858.1"/>
    </source>
</evidence>